<dbReference type="Proteomes" id="UP000557688">
    <property type="component" value="Unassembled WGS sequence"/>
</dbReference>
<dbReference type="AlphaFoldDB" id="A0A839USB6"/>
<dbReference type="InterPro" id="IPR019225">
    <property type="entry name" value="DUF2155"/>
</dbReference>
<comment type="caution">
    <text evidence="3">The sequence shown here is derived from an EMBL/GenBank/DDBJ whole genome shotgun (WGS) entry which is preliminary data.</text>
</comment>
<evidence type="ECO:0000256" key="2">
    <source>
        <dbReference type="SAM" id="SignalP"/>
    </source>
</evidence>
<sequence>MAALAVSCLAQAPVTQAATVVPPPSMPAADAWVGRAQAQVRVLDKLDASTAIVTLTPGEVAHVKSLSIKLGRCLSRPDGLPQDAAAWLEIDDQRPDTPAFTNWLFVAEPSLVMFQNPVYGVTLIGCSGAQTATYAGHDAQPALPPATPDGSALPQSPGGSGPPASDDAVPGIPDPNAPAPLSPPPSPQN</sequence>
<organism evidence="3 4">
    <name type="scientific">Endobacter medicaginis</name>
    <dbReference type="NCBI Taxonomy" id="1181271"/>
    <lineage>
        <taxon>Bacteria</taxon>
        <taxon>Pseudomonadati</taxon>
        <taxon>Pseudomonadota</taxon>
        <taxon>Alphaproteobacteria</taxon>
        <taxon>Acetobacterales</taxon>
        <taxon>Acetobacteraceae</taxon>
        <taxon>Endobacter</taxon>
    </lineage>
</organism>
<evidence type="ECO:0000256" key="1">
    <source>
        <dbReference type="SAM" id="MobiDB-lite"/>
    </source>
</evidence>
<name>A0A839USB6_9PROT</name>
<reference evidence="3 4" key="1">
    <citation type="submission" date="2020-08" db="EMBL/GenBank/DDBJ databases">
        <title>Genomic Encyclopedia of Type Strains, Phase III (KMG-III): the genomes of soil and plant-associated and newly described type strains.</title>
        <authorList>
            <person name="Whitman W."/>
        </authorList>
    </citation>
    <scope>NUCLEOTIDE SEQUENCE [LARGE SCALE GENOMIC DNA]</scope>
    <source>
        <strain evidence="3 4">CECT 8088</strain>
    </source>
</reference>
<accession>A0A839USB6</accession>
<dbReference type="RefSeq" id="WP_183274700.1">
    <property type="nucleotide sequence ID" value="NZ_JACHXV010000002.1"/>
</dbReference>
<evidence type="ECO:0000313" key="4">
    <source>
        <dbReference type="Proteomes" id="UP000557688"/>
    </source>
</evidence>
<feature type="compositionally biased region" description="Low complexity" evidence="1">
    <location>
        <begin position="150"/>
        <end position="165"/>
    </location>
</feature>
<keyword evidence="2" id="KW-0732">Signal</keyword>
<feature type="compositionally biased region" description="Pro residues" evidence="1">
    <location>
        <begin position="172"/>
        <end position="189"/>
    </location>
</feature>
<protein>
    <recommendedName>
        <fullName evidence="5">DUF2155 domain-containing protein</fullName>
    </recommendedName>
</protein>
<evidence type="ECO:0008006" key="5">
    <source>
        <dbReference type="Google" id="ProtNLM"/>
    </source>
</evidence>
<feature type="chain" id="PRO_5032824837" description="DUF2155 domain-containing protein" evidence="2">
    <location>
        <begin position="18"/>
        <end position="189"/>
    </location>
</feature>
<feature type="signal peptide" evidence="2">
    <location>
        <begin position="1"/>
        <end position="17"/>
    </location>
</feature>
<dbReference type="Pfam" id="PF09923">
    <property type="entry name" value="DUF2155"/>
    <property type="match status" value="1"/>
</dbReference>
<feature type="region of interest" description="Disordered" evidence="1">
    <location>
        <begin position="137"/>
        <end position="189"/>
    </location>
</feature>
<proteinExistence type="predicted"/>
<dbReference type="EMBL" id="JACHXV010000002">
    <property type="protein sequence ID" value="MBB3172676.1"/>
    <property type="molecule type" value="Genomic_DNA"/>
</dbReference>
<gene>
    <name evidence="3" type="ORF">FHR90_000490</name>
</gene>
<keyword evidence="4" id="KW-1185">Reference proteome</keyword>
<evidence type="ECO:0000313" key="3">
    <source>
        <dbReference type="EMBL" id="MBB3172676.1"/>
    </source>
</evidence>